<dbReference type="RefSeq" id="WP_321566096.1">
    <property type="nucleotide sequence ID" value="NZ_CP139558.1"/>
</dbReference>
<accession>A0ABZ0TZP9</accession>
<evidence type="ECO:0000313" key="3">
    <source>
        <dbReference type="Proteomes" id="UP001324380"/>
    </source>
</evidence>
<gene>
    <name evidence="2" type="ORF">SNE25_15925</name>
</gene>
<dbReference type="Gene3D" id="2.60.120.330">
    <property type="entry name" value="B-lactam Antibiotic, Isopenicillin N Synthase, Chain"/>
    <property type="match status" value="1"/>
</dbReference>
<keyword evidence="3" id="KW-1185">Reference proteome</keyword>
<feature type="domain" description="Aspartyl/asparaginy/proline hydroxylase" evidence="1">
    <location>
        <begin position="13"/>
        <end position="171"/>
    </location>
</feature>
<dbReference type="Pfam" id="PF05118">
    <property type="entry name" value="Asp_Arg_Hydrox"/>
    <property type="match status" value="1"/>
</dbReference>
<proteinExistence type="predicted"/>
<dbReference type="InterPro" id="IPR027443">
    <property type="entry name" value="IPNS-like_sf"/>
</dbReference>
<reference evidence="2 3" key="1">
    <citation type="submission" date="2023-11" db="EMBL/GenBank/DDBJ databases">
        <title>Analysis of the Genomes of Mucilaginibacter gossypii cycad 4 and M. sabulilitoris SNA2: microbes with the potential for plant growth promotion.</title>
        <authorList>
            <person name="Hirsch A.M."/>
            <person name="Humm E."/>
            <person name="Rubbi M."/>
            <person name="Del Vecchio G."/>
            <person name="Ha S.M."/>
            <person name="Pellegrini M."/>
            <person name="Gunsalus R.P."/>
        </authorList>
    </citation>
    <scope>NUCLEOTIDE SEQUENCE [LARGE SCALE GENOMIC DNA]</scope>
    <source>
        <strain evidence="2 3">SNA2</strain>
    </source>
</reference>
<evidence type="ECO:0000313" key="2">
    <source>
        <dbReference type="EMBL" id="WPU97010.1"/>
    </source>
</evidence>
<evidence type="ECO:0000259" key="1">
    <source>
        <dbReference type="Pfam" id="PF05118"/>
    </source>
</evidence>
<dbReference type="Proteomes" id="UP001324380">
    <property type="component" value="Chromosome"/>
</dbReference>
<protein>
    <submittedName>
        <fullName evidence="2">Aspartyl/asparaginyl beta-hydroxylase domain-containing protein</fullName>
    </submittedName>
</protein>
<organism evidence="2 3">
    <name type="scientific">Mucilaginibacter sabulilitoris</name>
    <dbReference type="NCBI Taxonomy" id="1173583"/>
    <lineage>
        <taxon>Bacteria</taxon>
        <taxon>Pseudomonadati</taxon>
        <taxon>Bacteroidota</taxon>
        <taxon>Sphingobacteriia</taxon>
        <taxon>Sphingobacteriales</taxon>
        <taxon>Sphingobacteriaceae</taxon>
        <taxon>Mucilaginibacter</taxon>
    </lineage>
</organism>
<name>A0ABZ0TZP9_9SPHI</name>
<dbReference type="EMBL" id="CP139558">
    <property type="protein sequence ID" value="WPU97010.1"/>
    <property type="molecule type" value="Genomic_DNA"/>
</dbReference>
<dbReference type="InterPro" id="IPR007803">
    <property type="entry name" value="Asp/Arg/Pro-Hydrxlase"/>
</dbReference>
<sequence>MIRYAKLPFLFNSEAVQKELQSIREGWQKHFNTFYYEGTWTVLALRSPGGDTRNIIPDQITDADYIDTPMMPCFPTVKTLLSQIRSPIMAVRFLNLQAGAEIKPHRDRELAFEMGEARLHFPIITNPLVSFTIDNKLIPLQAGDCWYINANLMHNVANRGTTDRIHLVVDCKVNDWLKHTMSLATEISCKEDANNADLSNIIRELRGLNTYTSNKLADELAQKLKDLMSIGTSNN</sequence>
<dbReference type="SUPFAM" id="SSF51197">
    <property type="entry name" value="Clavaminate synthase-like"/>
    <property type="match status" value="1"/>
</dbReference>